<dbReference type="InterPro" id="IPR003166">
    <property type="entry name" value="TFIIE_bsu_DNA-bd"/>
</dbReference>
<dbReference type="Pfam" id="PF18121">
    <property type="entry name" value="TFA2_Winged_2"/>
    <property type="match status" value="1"/>
</dbReference>
<dbReference type="OrthoDB" id="5323195at2759"/>
<dbReference type="PROSITE" id="PS51351">
    <property type="entry name" value="TFIIE_BETA_C"/>
    <property type="match status" value="1"/>
</dbReference>
<dbReference type="GO" id="GO:0001097">
    <property type="term" value="F:TFIIH-class transcription factor complex binding"/>
    <property type="evidence" value="ECO:0007669"/>
    <property type="project" value="TreeGrafter"/>
</dbReference>
<protein>
    <recommendedName>
        <fullName evidence="7">Transcription initiation factor IIE subunit beta</fullName>
    </recommendedName>
</protein>
<evidence type="ECO:0000256" key="2">
    <source>
        <dbReference type="ARBA" id="ARBA00023015"/>
    </source>
</evidence>
<comment type="similarity">
    <text evidence="7">Belongs to the TFIIE beta subunit family.</text>
</comment>
<name>A0A061BG04_CYBFA</name>
<dbReference type="InterPro" id="IPR016656">
    <property type="entry name" value="TFIIE-bsu"/>
</dbReference>
<dbReference type="VEuPathDB" id="FungiDB:BON22_0896"/>
<evidence type="ECO:0000256" key="1">
    <source>
        <dbReference type="ARBA" id="ARBA00004123"/>
    </source>
</evidence>
<comment type="subcellular location">
    <subcellularLocation>
        <location evidence="1 7">Nucleus</location>
    </subcellularLocation>
</comment>
<feature type="region of interest" description="Disordered" evidence="8">
    <location>
        <begin position="21"/>
        <end position="59"/>
    </location>
</feature>
<evidence type="ECO:0000256" key="5">
    <source>
        <dbReference type="ARBA" id="ARBA00023242"/>
    </source>
</evidence>
<evidence type="ECO:0000256" key="4">
    <source>
        <dbReference type="ARBA" id="ARBA00023163"/>
    </source>
</evidence>
<dbReference type="PANTHER" id="PTHR12716">
    <property type="entry name" value="TRANSCRIPTION INITIATION FACTOR IIE, BETA SUBUNIT"/>
    <property type="match status" value="1"/>
</dbReference>
<dbReference type="EMBL" id="LK052905">
    <property type="protein sequence ID" value="CDR45902.1"/>
    <property type="molecule type" value="Genomic_DNA"/>
</dbReference>
<dbReference type="AlphaFoldDB" id="A0A061BG04"/>
<dbReference type="InterPro" id="IPR054600">
    <property type="entry name" value="TFA2_E-tether"/>
</dbReference>
<dbReference type="Pfam" id="PF22254">
    <property type="entry name" value="TFA2_E-tether"/>
    <property type="match status" value="1"/>
</dbReference>
<dbReference type="PIRSF" id="PIRSF016398">
    <property type="entry name" value="TFIIE-beta"/>
    <property type="match status" value="1"/>
</dbReference>
<dbReference type="PhylomeDB" id="A0A061BG04"/>
<evidence type="ECO:0000256" key="7">
    <source>
        <dbReference type="PIRNR" id="PIRNR016398"/>
    </source>
</evidence>
<comment type="subunit">
    <text evidence="7">Tetramer of two alpha and two beta chains.</text>
</comment>
<dbReference type="InterPro" id="IPR040501">
    <property type="entry name" value="TFA2_Winged_2"/>
</dbReference>
<keyword evidence="2 7" id="KW-0805">Transcription regulation</keyword>
<feature type="compositionally biased region" description="Low complexity" evidence="8">
    <location>
        <begin position="21"/>
        <end position="42"/>
    </location>
</feature>
<dbReference type="GO" id="GO:0006367">
    <property type="term" value="P:transcription initiation at RNA polymerase II promoter"/>
    <property type="evidence" value="ECO:0007669"/>
    <property type="project" value="UniProtKB-UniRule"/>
</dbReference>
<keyword evidence="5 7" id="KW-0539">Nucleus</keyword>
<dbReference type="Pfam" id="PF02186">
    <property type="entry name" value="TFIIE_beta"/>
    <property type="match status" value="1"/>
</dbReference>
<accession>A0A061BG04</accession>
<keyword evidence="4 7" id="KW-0804">Transcription</keyword>
<evidence type="ECO:0000259" key="9">
    <source>
        <dbReference type="PROSITE" id="PS51351"/>
    </source>
</evidence>
<feature type="domain" description="TFIIE beta" evidence="9">
    <location>
        <begin position="70"/>
        <end position="147"/>
    </location>
</feature>
<sequence length="285" mass="31575">MSLLANLNAFKNKVKTAPVLTTKTAKSTSPAASTKSTTPTPSISKRPFVDDDNDDDTISSTHEKELKKAAYDSGSGSGTHLSTKLLLAVGYIKEKGRPVTVESLLSYLNLNGEEQRTKLVNLLVKLDKIEYNERDKTVEYVSIYNIKSKDQLLSFLRGQATFKGISVKELKDGWSGCLDAIDELEKEGKILVLRMKKNDDPRLVWANVGSELGLVDDEFMKTWNDVKLPERAELPGMLKSLGLKPASVDPATVKKETTQEIKKRKSRKGKITNTHMAGILKDYSV</sequence>
<evidence type="ECO:0000256" key="3">
    <source>
        <dbReference type="ARBA" id="ARBA00023125"/>
    </source>
</evidence>
<gene>
    <name evidence="10" type="ORF">CYFA0S_20e01552g</name>
</gene>
<evidence type="ECO:0000256" key="8">
    <source>
        <dbReference type="SAM" id="MobiDB-lite"/>
    </source>
</evidence>
<evidence type="ECO:0000256" key="6">
    <source>
        <dbReference type="ARBA" id="ARBA00025581"/>
    </source>
</evidence>
<reference evidence="10" key="1">
    <citation type="journal article" date="2014" name="Genome Announc.">
        <title>Genome sequence of the yeast Cyberlindnera fabianii (Hansenula fabianii).</title>
        <authorList>
            <person name="Freel K.C."/>
            <person name="Sarilar V."/>
            <person name="Neuveglise C."/>
            <person name="Devillers H."/>
            <person name="Friedrich A."/>
            <person name="Schacherer J."/>
        </authorList>
    </citation>
    <scope>NUCLEOTIDE SEQUENCE</scope>
    <source>
        <strain evidence="10">YJS4271</strain>
    </source>
</reference>
<organism evidence="10">
    <name type="scientific">Cyberlindnera fabianii</name>
    <name type="common">Yeast</name>
    <name type="synonym">Hansenula fabianii</name>
    <dbReference type="NCBI Taxonomy" id="36022"/>
    <lineage>
        <taxon>Eukaryota</taxon>
        <taxon>Fungi</taxon>
        <taxon>Dikarya</taxon>
        <taxon>Ascomycota</taxon>
        <taxon>Saccharomycotina</taxon>
        <taxon>Saccharomycetes</taxon>
        <taxon>Phaffomycetales</taxon>
        <taxon>Phaffomycetaceae</taxon>
        <taxon>Cyberlindnera</taxon>
    </lineage>
</organism>
<evidence type="ECO:0000313" key="10">
    <source>
        <dbReference type="EMBL" id="CDR45902.1"/>
    </source>
</evidence>
<proteinExistence type="inferred from homology"/>
<comment type="function">
    <text evidence="6 7">Recruits TFIIH to the initiation complex and stimulates the RNA polymerase II C-terminal domain kinase and DNA-dependent ATPase activities of TFIIH. Both TFIIH and TFIIE are required for promoter clearance by RNA polymerase.</text>
</comment>
<dbReference type="GO" id="GO:0003677">
    <property type="term" value="F:DNA binding"/>
    <property type="evidence" value="ECO:0007669"/>
    <property type="project" value="UniProtKB-UniRule"/>
</dbReference>
<dbReference type="GO" id="GO:0005673">
    <property type="term" value="C:transcription factor TFIIE complex"/>
    <property type="evidence" value="ECO:0007669"/>
    <property type="project" value="UniProtKB-UniRule"/>
</dbReference>
<dbReference type="PANTHER" id="PTHR12716:SF8">
    <property type="entry name" value="TRANSCRIPTION INITIATION FACTOR IIE SUBUNIT BETA"/>
    <property type="match status" value="1"/>
</dbReference>
<keyword evidence="3 7" id="KW-0238">DNA-binding</keyword>